<dbReference type="Gene3D" id="2.60.200.20">
    <property type="match status" value="1"/>
</dbReference>
<gene>
    <name evidence="7" type="ORF">PIL02S_02152</name>
</gene>
<dbReference type="InterPro" id="IPR016032">
    <property type="entry name" value="Sig_transdc_resp-reg_C-effctor"/>
</dbReference>
<dbReference type="CDD" id="cd00383">
    <property type="entry name" value="trans_reg_C"/>
    <property type="match status" value="1"/>
</dbReference>
<dbReference type="PROSITE" id="PS50006">
    <property type="entry name" value="FHA_DOMAIN"/>
    <property type="match status" value="1"/>
</dbReference>
<dbReference type="SUPFAM" id="SSF46894">
    <property type="entry name" value="C-terminal effector domain of the bipartite response regulators"/>
    <property type="match status" value="1"/>
</dbReference>
<protein>
    <recommendedName>
        <fullName evidence="9">FHA domain-containing protein</fullName>
    </recommendedName>
</protein>
<dbReference type="EMBL" id="PRLG01000018">
    <property type="protein sequence ID" value="PYY29208.1"/>
    <property type="molecule type" value="Genomic_DNA"/>
</dbReference>
<evidence type="ECO:0000259" key="5">
    <source>
        <dbReference type="PROSITE" id="PS50006"/>
    </source>
</evidence>
<dbReference type="Pfam" id="PF00486">
    <property type="entry name" value="Trans_reg_C"/>
    <property type="match status" value="1"/>
</dbReference>
<dbReference type="SUPFAM" id="SSF49879">
    <property type="entry name" value="SMAD/FHA domain"/>
    <property type="match status" value="1"/>
</dbReference>
<dbReference type="InterPro" id="IPR008984">
    <property type="entry name" value="SMAD_FHA_dom_sf"/>
</dbReference>
<organism evidence="7 8">
    <name type="scientific">Paenibacillus illinoisensis</name>
    <dbReference type="NCBI Taxonomy" id="59845"/>
    <lineage>
        <taxon>Bacteria</taxon>
        <taxon>Bacillati</taxon>
        <taxon>Bacillota</taxon>
        <taxon>Bacilli</taxon>
        <taxon>Bacillales</taxon>
        <taxon>Paenibacillaceae</taxon>
        <taxon>Paenibacillus</taxon>
    </lineage>
</organism>
<dbReference type="OrthoDB" id="1683123at2"/>
<dbReference type="Pfam" id="PF00498">
    <property type="entry name" value="FHA"/>
    <property type="match status" value="1"/>
</dbReference>
<proteinExistence type="predicted"/>
<dbReference type="RefSeq" id="WP_095360212.1">
    <property type="nucleotide sequence ID" value="NZ_JAXBDC010000004.1"/>
</dbReference>
<keyword evidence="1" id="KW-0805">Transcription regulation</keyword>
<dbReference type="GO" id="GO:0003677">
    <property type="term" value="F:DNA binding"/>
    <property type="evidence" value="ECO:0007669"/>
    <property type="project" value="UniProtKB-UniRule"/>
</dbReference>
<dbReference type="InterPro" id="IPR001867">
    <property type="entry name" value="OmpR/PhoB-type_DNA-bd"/>
</dbReference>
<evidence type="ECO:0000256" key="3">
    <source>
        <dbReference type="ARBA" id="ARBA00023163"/>
    </source>
</evidence>
<evidence type="ECO:0000313" key="8">
    <source>
        <dbReference type="Proteomes" id="UP000247459"/>
    </source>
</evidence>
<dbReference type="InterPro" id="IPR000253">
    <property type="entry name" value="FHA_dom"/>
</dbReference>
<dbReference type="Proteomes" id="UP000247459">
    <property type="component" value="Unassembled WGS sequence"/>
</dbReference>
<feature type="domain" description="FHA" evidence="5">
    <location>
        <begin position="29"/>
        <end position="82"/>
    </location>
</feature>
<dbReference type="GO" id="GO:0000160">
    <property type="term" value="P:phosphorelay signal transduction system"/>
    <property type="evidence" value="ECO:0007669"/>
    <property type="project" value="InterPro"/>
</dbReference>
<evidence type="ECO:0000259" key="6">
    <source>
        <dbReference type="PROSITE" id="PS51755"/>
    </source>
</evidence>
<dbReference type="CDD" id="cd00060">
    <property type="entry name" value="FHA"/>
    <property type="match status" value="1"/>
</dbReference>
<evidence type="ECO:0000256" key="4">
    <source>
        <dbReference type="PROSITE-ProRule" id="PRU01091"/>
    </source>
</evidence>
<evidence type="ECO:0008006" key="9">
    <source>
        <dbReference type="Google" id="ProtNLM"/>
    </source>
</evidence>
<dbReference type="Gene3D" id="1.10.10.10">
    <property type="entry name" value="Winged helix-like DNA-binding domain superfamily/Winged helix DNA-binding domain"/>
    <property type="match status" value="1"/>
</dbReference>
<accession>A0A2W0CNA0</accession>
<dbReference type="SMART" id="SM00240">
    <property type="entry name" value="FHA"/>
    <property type="match status" value="1"/>
</dbReference>
<feature type="DNA-binding region" description="OmpR/PhoB-type" evidence="4">
    <location>
        <begin position="114"/>
        <end position="219"/>
    </location>
</feature>
<evidence type="ECO:0000256" key="2">
    <source>
        <dbReference type="ARBA" id="ARBA00023125"/>
    </source>
</evidence>
<dbReference type="AlphaFoldDB" id="A0A2W0CNA0"/>
<feature type="domain" description="OmpR/PhoB-type" evidence="6">
    <location>
        <begin position="114"/>
        <end position="219"/>
    </location>
</feature>
<reference evidence="7 8" key="1">
    <citation type="submission" date="2018-01" db="EMBL/GenBank/DDBJ databases">
        <title>Genome sequence of the PGP bacterium Paenibacillus illinoisensis E3.</title>
        <authorList>
            <person name="Rolli E."/>
            <person name="Marasco R."/>
            <person name="Bessem C."/>
            <person name="Michoud G."/>
            <person name="Gaiarsa S."/>
            <person name="Borin S."/>
            <person name="Daffonchio D."/>
        </authorList>
    </citation>
    <scope>NUCLEOTIDE SEQUENCE [LARGE SCALE GENOMIC DNA]</scope>
    <source>
        <strain evidence="7 8">E3</strain>
    </source>
</reference>
<evidence type="ECO:0000313" key="7">
    <source>
        <dbReference type="EMBL" id="PYY29208.1"/>
    </source>
</evidence>
<dbReference type="GO" id="GO:0006355">
    <property type="term" value="P:regulation of DNA-templated transcription"/>
    <property type="evidence" value="ECO:0007669"/>
    <property type="project" value="InterPro"/>
</dbReference>
<dbReference type="InterPro" id="IPR036388">
    <property type="entry name" value="WH-like_DNA-bd_sf"/>
</dbReference>
<keyword evidence="3" id="KW-0804">Transcription</keyword>
<name>A0A2W0CNA0_9BACL</name>
<dbReference type="SMART" id="SM00862">
    <property type="entry name" value="Trans_reg_C"/>
    <property type="match status" value="1"/>
</dbReference>
<comment type="caution">
    <text evidence="7">The sequence shown here is derived from an EMBL/GenBank/DDBJ whole genome shotgun (WGS) entry which is preliminary data.</text>
</comment>
<sequence length="229" mass="26188">MRETAKIVIRTPGQESDGSFAYVSQGRSITVGRYTGGGESDLSVYNQLISKRHCRIHYDAQRQLWVEDLDSKNGTELNGQRLVPYEKYPFAEGDILTMVNGLIQLRTEGDLEETREYRISDLLGEGVRVHDHLQTVQIGEVEIPLSKKEFQLFKLLYSQLDHFVTREQIISQVWPERSMLESDSVGIDEINSLIYRTNRKLGVHFTIKSVYKKGVYMKSHVPGVMGGMM</sequence>
<evidence type="ECO:0000256" key="1">
    <source>
        <dbReference type="ARBA" id="ARBA00023015"/>
    </source>
</evidence>
<dbReference type="PROSITE" id="PS51755">
    <property type="entry name" value="OMPR_PHOB"/>
    <property type="match status" value="1"/>
</dbReference>
<keyword evidence="2 4" id="KW-0238">DNA-binding</keyword>